<evidence type="ECO:0000313" key="2">
    <source>
        <dbReference type="EMBL" id="QDS71036.1"/>
    </source>
</evidence>
<dbReference type="EMBL" id="CP042189">
    <property type="protein sequence ID" value="QDS71036.1"/>
    <property type="molecule type" value="Genomic_DNA"/>
</dbReference>
<feature type="region of interest" description="Disordered" evidence="1">
    <location>
        <begin position="19"/>
        <end position="102"/>
    </location>
</feature>
<name>A0A517L5W2_9PEZI</name>
<dbReference type="AlphaFoldDB" id="A0A517L5W2"/>
<reference evidence="2 3" key="1">
    <citation type="submission" date="2019-07" db="EMBL/GenBank/DDBJ databases">
        <title>Finished genome of Venturia effusa.</title>
        <authorList>
            <person name="Young C.A."/>
            <person name="Cox M.P."/>
            <person name="Ganley A.R.D."/>
            <person name="David W.J."/>
        </authorList>
    </citation>
    <scope>NUCLEOTIDE SEQUENCE [LARGE SCALE GENOMIC DNA]</scope>
    <source>
        <strain evidence="3">albino</strain>
    </source>
</reference>
<feature type="compositionally biased region" description="Low complexity" evidence="1">
    <location>
        <begin position="89"/>
        <end position="98"/>
    </location>
</feature>
<protein>
    <submittedName>
        <fullName evidence="2">Uncharacterized protein</fullName>
    </submittedName>
</protein>
<gene>
    <name evidence="2" type="ORF">FKW77_008223</name>
</gene>
<dbReference type="Proteomes" id="UP000316270">
    <property type="component" value="Chromosome 5"/>
</dbReference>
<organism evidence="2 3">
    <name type="scientific">Venturia effusa</name>
    <dbReference type="NCBI Taxonomy" id="50376"/>
    <lineage>
        <taxon>Eukaryota</taxon>
        <taxon>Fungi</taxon>
        <taxon>Dikarya</taxon>
        <taxon>Ascomycota</taxon>
        <taxon>Pezizomycotina</taxon>
        <taxon>Dothideomycetes</taxon>
        <taxon>Pleosporomycetidae</taxon>
        <taxon>Venturiales</taxon>
        <taxon>Venturiaceae</taxon>
        <taxon>Venturia</taxon>
    </lineage>
</organism>
<evidence type="ECO:0000313" key="3">
    <source>
        <dbReference type="Proteomes" id="UP000316270"/>
    </source>
</evidence>
<proteinExistence type="predicted"/>
<feature type="compositionally biased region" description="Low complexity" evidence="1">
    <location>
        <begin position="22"/>
        <end position="39"/>
    </location>
</feature>
<keyword evidence="3" id="KW-1185">Reference proteome</keyword>
<accession>A0A517L5W2</accession>
<sequence length="180" mass="19685">MASPPSAYVTAVPDDYDVAQCSSSSASEASTSWPSPSAWDFDAFPWSESNGNSPQTVASSTLQSSTPGSYARPSGFTPMASQNTHPHSRSPSQSISMSQKWQQIITSNACPPSLVEHPDVTDEITEELSKRDQVDATIRQARSQQTYDEEQRRRLAWAMRMILTRPEESAEVCAALRKAA</sequence>
<feature type="compositionally biased region" description="Polar residues" evidence="1">
    <location>
        <begin position="47"/>
        <end position="68"/>
    </location>
</feature>
<evidence type="ECO:0000256" key="1">
    <source>
        <dbReference type="SAM" id="MobiDB-lite"/>
    </source>
</evidence>